<evidence type="ECO:0000313" key="2">
    <source>
        <dbReference type="EMBL" id="RKF04351.1"/>
    </source>
</evidence>
<dbReference type="Proteomes" id="UP000285780">
    <property type="component" value="Unassembled WGS sequence"/>
</dbReference>
<comment type="caution">
    <text evidence="2">The sequence shown here is derived from an EMBL/GenBank/DDBJ whole genome shotgun (WGS) entry which is preliminary data.</text>
</comment>
<protein>
    <submittedName>
        <fullName evidence="2">Uncharacterized protein</fullName>
    </submittedName>
</protein>
<gene>
    <name evidence="2" type="ORF">C8N26_1017</name>
</gene>
<dbReference type="AlphaFoldDB" id="A0A420E2I8"/>
<feature type="compositionally biased region" description="Low complexity" evidence="1">
    <location>
        <begin position="30"/>
        <end position="48"/>
    </location>
</feature>
<reference evidence="2 3" key="1">
    <citation type="submission" date="2018-09" db="EMBL/GenBank/DDBJ databases">
        <title>Genomic Encyclopedia of Archaeal and Bacterial Type Strains, Phase II (KMG-II): from individual species to whole genera.</title>
        <authorList>
            <person name="Goeker M."/>
        </authorList>
    </citation>
    <scope>NUCLEOTIDE SEQUENCE [LARGE SCALE GENOMIC DNA]</scope>
    <source>
        <strain evidence="2 3">DSM 16505</strain>
    </source>
</reference>
<dbReference type="EMBL" id="RAQM01000007">
    <property type="protein sequence ID" value="RKF04351.1"/>
    <property type="molecule type" value="Genomic_DNA"/>
</dbReference>
<accession>A0A420E2I8</accession>
<dbReference type="RefSeq" id="WP_120186316.1">
    <property type="nucleotide sequence ID" value="NZ_RAQM01000007.1"/>
</dbReference>
<feature type="region of interest" description="Disordered" evidence="1">
    <location>
        <begin position="19"/>
        <end position="54"/>
    </location>
</feature>
<evidence type="ECO:0000256" key="1">
    <source>
        <dbReference type="SAM" id="MobiDB-lite"/>
    </source>
</evidence>
<name>A0A420E2I8_9FLAO</name>
<keyword evidence="3" id="KW-1185">Reference proteome</keyword>
<organism evidence="2 3">
    <name type="scientific">Tenacibaculum lutimaris</name>
    <dbReference type="NCBI Taxonomy" id="285258"/>
    <lineage>
        <taxon>Bacteria</taxon>
        <taxon>Pseudomonadati</taxon>
        <taxon>Bacteroidota</taxon>
        <taxon>Flavobacteriia</taxon>
        <taxon>Flavobacteriales</taxon>
        <taxon>Flavobacteriaceae</taxon>
        <taxon>Tenacibaculum</taxon>
    </lineage>
</organism>
<evidence type="ECO:0000313" key="3">
    <source>
        <dbReference type="Proteomes" id="UP000285780"/>
    </source>
</evidence>
<sequence length="159" mass="18442">MKKLVFITACVMFISEKGFSQSTPVPPVTPSTNTVSVSSHTSNSYTSNQKGERDSHTIAVKNHNSIYRFKARFNDALTESIKKRLIKEFFEDNFLKSYDAYFWKIEKNDRNVFECKLLEGQVKMYVDKNMTSKEFQQKIEKLGEDLKYIISGETPKEVK</sequence>
<proteinExistence type="predicted"/>